<protein>
    <submittedName>
        <fullName evidence="1">Uncharacterized protein</fullName>
    </submittedName>
</protein>
<evidence type="ECO:0000313" key="1">
    <source>
        <dbReference type="EMBL" id="KAJ7218430.1"/>
    </source>
</evidence>
<reference evidence="1" key="1">
    <citation type="submission" date="2023-03" db="EMBL/GenBank/DDBJ databases">
        <title>Massive genome expansion in bonnet fungi (Mycena s.s.) driven by repeated elements and novel gene families across ecological guilds.</title>
        <authorList>
            <consortium name="Lawrence Berkeley National Laboratory"/>
            <person name="Harder C.B."/>
            <person name="Miyauchi S."/>
            <person name="Viragh M."/>
            <person name="Kuo A."/>
            <person name="Thoen E."/>
            <person name="Andreopoulos B."/>
            <person name="Lu D."/>
            <person name="Skrede I."/>
            <person name="Drula E."/>
            <person name="Henrissat B."/>
            <person name="Morin E."/>
            <person name="Kohler A."/>
            <person name="Barry K."/>
            <person name="LaButti K."/>
            <person name="Morin E."/>
            <person name="Salamov A."/>
            <person name="Lipzen A."/>
            <person name="Mereny Z."/>
            <person name="Hegedus B."/>
            <person name="Baldrian P."/>
            <person name="Stursova M."/>
            <person name="Weitz H."/>
            <person name="Taylor A."/>
            <person name="Grigoriev I.V."/>
            <person name="Nagy L.G."/>
            <person name="Martin F."/>
            <person name="Kauserud H."/>
        </authorList>
    </citation>
    <scope>NUCLEOTIDE SEQUENCE</scope>
    <source>
        <strain evidence="1">9144</strain>
    </source>
</reference>
<comment type="caution">
    <text evidence="1">The sequence shown here is derived from an EMBL/GenBank/DDBJ whole genome shotgun (WGS) entry which is preliminary data.</text>
</comment>
<keyword evidence="2" id="KW-1185">Reference proteome</keyword>
<dbReference type="EMBL" id="JARJCW010000012">
    <property type="protein sequence ID" value="KAJ7218430.1"/>
    <property type="molecule type" value="Genomic_DNA"/>
</dbReference>
<sequence>MSDAELVNMMHIEDLLEIFCYPRRTGKTISLHRGHVHLGALYSLHDESNPYVPMVELLNIPQTADPPLFTGYWNYIDETFGAEDTGWTRIDLHRLHDLELHTSGSSGVYHFSEVVEFSTDGNIEWCWLAQANDCLSEHSFLTTGVGFYVTIWYPTEDIGLRGTFMAGAPMDDLYLFFFHPCVDVQDGLVSVEIPSMQDAYYWSFWPDGREPLSAELLDEIIPPQVVLDIGLRGKQWSQQDYQLIRDITLAKGLDPESSDLAIQLGCPLAFLYMVCKNNGAHTLQDTEHNIQQPLTQIYPNLTLSNNVLHCASFVGESLVLSGIAGIHVPHKMTTMYKTRKQNTLSPAS</sequence>
<evidence type="ECO:0000313" key="2">
    <source>
        <dbReference type="Proteomes" id="UP001219525"/>
    </source>
</evidence>
<organism evidence="1 2">
    <name type="scientific">Mycena pura</name>
    <dbReference type="NCBI Taxonomy" id="153505"/>
    <lineage>
        <taxon>Eukaryota</taxon>
        <taxon>Fungi</taxon>
        <taxon>Dikarya</taxon>
        <taxon>Basidiomycota</taxon>
        <taxon>Agaricomycotina</taxon>
        <taxon>Agaricomycetes</taxon>
        <taxon>Agaricomycetidae</taxon>
        <taxon>Agaricales</taxon>
        <taxon>Marasmiineae</taxon>
        <taxon>Mycenaceae</taxon>
        <taxon>Mycena</taxon>
    </lineage>
</organism>
<dbReference type="AlphaFoldDB" id="A0AAD6VNT7"/>
<name>A0AAD6VNT7_9AGAR</name>
<gene>
    <name evidence="1" type="ORF">GGX14DRAFT_594901</name>
</gene>
<proteinExistence type="predicted"/>
<accession>A0AAD6VNT7</accession>
<dbReference type="Proteomes" id="UP001219525">
    <property type="component" value="Unassembled WGS sequence"/>
</dbReference>